<evidence type="ECO:0000259" key="3">
    <source>
        <dbReference type="Pfam" id="PF13472"/>
    </source>
</evidence>
<protein>
    <submittedName>
        <fullName evidence="4">Sialate O-acetylesterase</fullName>
    </submittedName>
</protein>
<feature type="domain" description="SGNH hydrolase-type esterase" evidence="3">
    <location>
        <begin position="32"/>
        <end position="208"/>
    </location>
</feature>
<evidence type="ECO:0000256" key="1">
    <source>
        <dbReference type="ARBA" id="ARBA00022801"/>
    </source>
</evidence>
<reference evidence="4 5" key="1">
    <citation type="submission" date="2019-05" db="EMBL/GenBank/DDBJ databases">
        <title>Panacibacter sp. strain 17mud1-8 Genome sequencing and assembly.</title>
        <authorList>
            <person name="Chhetri G."/>
        </authorList>
    </citation>
    <scope>NUCLEOTIDE SEQUENCE [LARGE SCALE GENOMIC DNA]</scope>
    <source>
        <strain evidence="4 5">17mud1-8</strain>
    </source>
</reference>
<dbReference type="GO" id="GO:0001681">
    <property type="term" value="F:sialate O-acetylesterase activity"/>
    <property type="evidence" value="ECO:0007669"/>
    <property type="project" value="InterPro"/>
</dbReference>
<dbReference type="Gene3D" id="3.40.50.1110">
    <property type="entry name" value="SGNH hydrolase"/>
    <property type="match status" value="2"/>
</dbReference>
<dbReference type="InterPro" id="IPR005181">
    <property type="entry name" value="SASA"/>
</dbReference>
<dbReference type="PANTHER" id="PTHR22901:SF0">
    <property type="entry name" value="SIALATE O-ACETYLESTERASE"/>
    <property type="match status" value="1"/>
</dbReference>
<dbReference type="SUPFAM" id="SSF52266">
    <property type="entry name" value="SGNH hydrolase"/>
    <property type="match status" value="2"/>
</dbReference>
<keyword evidence="5" id="KW-1185">Reference proteome</keyword>
<keyword evidence="1" id="KW-0378">Hydrolase</keyword>
<comment type="caution">
    <text evidence="4">The sequence shown here is derived from an EMBL/GenBank/DDBJ whole genome shotgun (WGS) entry which is preliminary data.</text>
</comment>
<name>A0A4U3L7M5_9BACT</name>
<dbReference type="AlphaFoldDB" id="A0A4U3L7M5"/>
<proteinExistence type="predicted"/>
<sequence length="696" mass="78993">MNVSAFKFWFLILLALLVQITVVAQPSVKVACIGNSVTFGLTHKNPQLTSYPSQLQHLLGNHYQVKNFGVSGTTLLKNGHRPYFKTDAFTQMLAFAPDIAVIHLGLNDTDPRDFPNYGDEFMADYTWLIDTVRKVNPAVKIFICRLTPIFHDHPRFRSGTRDWFWKIQEAIPNIAKANNTGLIDFHTPLYSRPELFPDALHPNEEGAAILAKTVYQQLTGDYGGLQLPLVFASHMVLQRGKTIPFYGTANSYQKITVVFNNKQQTTITDENGKWKVFFPPMQAGGPFQIKITAPDTTITLNDVLIGEVWLCSGQSNMAFPLQAAINEKDEMLQAQKDTTLRLLNRQPTVETDDTAWDTITLDKVNKLQYFSGTWKRCDSTAAKPFSAVAYYFAKGLQQQLHVPVGLIEVAVGGSTTESWIDRYTMEHDPVLVNELYNWRTSDFYMPWVRERADTNLQNSTNPKQRHPYEPCYNYEAGITAFTSFPIRGVIWYQGESNAHNIELHETVFPRLVESWRKQWGYQFPFYYVQLSSLNRPSWMAFRNSQLQLLKVIPNSGMAVSSDMGDSTNVHPKHKKEVGERLARLALHFTYNQQNIIPYGPMPLQAQRLHSGLVISFQYAGKGLKTEDGKSLRGFRLLNAKGIKTATVAVIQKDKVFIPLEKDEKPEAVLYGWKPFTDANLVNEEGLPASTFKINVQ</sequence>
<accession>A0A4U3L7M5</accession>
<dbReference type="OrthoDB" id="9816001at2"/>
<evidence type="ECO:0000313" key="5">
    <source>
        <dbReference type="Proteomes" id="UP000305848"/>
    </source>
</evidence>
<dbReference type="EMBL" id="SZQL01000002">
    <property type="protein sequence ID" value="TKK71032.1"/>
    <property type="molecule type" value="Genomic_DNA"/>
</dbReference>
<dbReference type="InterPro" id="IPR039329">
    <property type="entry name" value="SIAE"/>
</dbReference>
<feature type="domain" description="Sialate O-acetylesterase" evidence="2">
    <location>
        <begin position="483"/>
        <end position="585"/>
    </location>
</feature>
<dbReference type="Pfam" id="PF03629">
    <property type="entry name" value="SASA"/>
    <property type="match status" value="1"/>
</dbReference>
<dbReference type="InterPro" id="IPR013830">
    <property type="entry name" value="SGNH_hydro"/>
</dbReference>
<evidence type="ECO:0000313" key="4">
    <source>
        <dbReference type="EMBL" id="TKK71032.1"/>
    </source>
</evidence>
<dbReference type="PANTHER" id="PTHR22901">
    <property type="entry name" value="SIALATE O-ACETYLESTERASE"/>
    <property type="match status" value="1"/>
</dbReference>
<evidence type="ECO:0000259" key="2">
    <source>
        <dbReference type="Pfam" id="PF03629"/>
    </source>
</evidence>
<dbReference type="Proteomes" id="UP000305848">
    <property type="component" value="Unassembled WGS sequence"/>
</dbReference>
<organism evidence="4 5">
    <name type="scientific">Ilyomonas limi</name>
    <dbReference type="NCBI Taxonomy" id="2575867"/>
    <lineage>
        <taxon>Bacteria</taxon>
        <taxon>Pseudomonadati</taxon>
        <taxon>Bacteroidota</taxon>
        <taxon>Chitinophagia</taxon>
        <taxon>Chitinophagales</taxon>
        <taxon>Chitinophagaceae</taxon>
        <taxon>Ilyomonas</taxon>
    </lineage>
</organism>
<dbReference type="RefSeq" id="WP_137260631.1">
    <property type="nucleotide sequence ID" value="NZ_SZQL01000002.1"/>
</dbReference>
<dbReference type="Pfam" id="PF13472">
    <property type="entry name" value="Lipase_GDSL_2"/>
    <property type="match status" value="1"/>
</dbReference>
<gene>
    <name evidence="4" type="ORF">FC093_04980</name>
</gene>
<dbReference type="GO" id="GO:0005975">
    <property type="term" value="P:carbohydrate metabolic process"/>
    <property type="evidence" value="ECO:0007669"/>
    <property type="project" value="TreeGrafter"/>
</dbReference>
<dbReference type="InterPro" id="IPR036514">
    <property type="entry name" value="SGNH_hydro_sf"/>
</dbReference>